<dbReference type="VEuPathDB" id="VectorBase:AARA000592"/>
<evidence type="ECO:0000256" key="5">
    <source>
        <dbReference type="ARBA" id="ARBA00068096"/>
    </source>
</evidence>
<evidence type="ECO:0000256" key="6">
    <source>
        <dbReference type="ARBA" id="ARBA00076468"/>
    </source>
</evidence>
<feature type="domain" description="Peptidase S1" evidence="7">
    <location>
        <begin position="123"/>
        <end position="382"/>
    </location>
</feature>
<comment type="subcellular location">
    <subcellularLocation>
        <location evidence="1">Secreted</location>
    </subcellularLocation>
</comment>
<proteinExistence type="inferred from homology"/>
<dbReference type="InterPro" id="IPR009003">
    <property type="entry name" value="Peptidase_S1_PA"/>
</dbReference>
<dbReference type="SMART" id="SM00020">
    <property type="entry name" value="Tryp_SPc"/>
    <property type="match status" value="1"/>
</dbReference>
<dbReference type="InterPro" id="IPR001314">
    <property type="entry name" value="Peptidase_S1A"/>
</dbReference>
<accession>A0A182HH89</accession>
<organism evidence="8 9">
    <name type="scientific">Anopheles arabiensis</name>
    <name type="common">Mosquito</name>
    <dbReference type="NCBI Taxonomy" id="7173"/>
    <lineage>
        <taxon>Eukaryota</taxon>
        <taxon>Metazoa</taxon>
        <taxon>Ecdysozoa</taxon>
        <taxon>Arthropoda</taxon>
        <taxon>Hexapoda</taxon>
        <taxon>Insecta</taxon>
        <taxon>Pterygota</taxon>
        <taxon>Neoptera</taxon>
        <taxon>Endopterygota</taxon>
        <taxon>Diptera</taxon>
        <taxon>Nematocera</taxon>
        <taxon>Culicoidea</taxon>
        <taxon>Culicidae</taxon>
        <taxon>Anophelinae</taxon>
        <taxon>Anopheles</taxon>
    </lineage>
</organism>
<keyword evidence="2" id="KW-0964">Secreted</keyword>
<evidence type="ECO:0000313" key="9">
    <source>
        <dbReference type="Proteomes" id="UP000075840"/>
    </source>
</evidence>
<comment type="similarity">
    <text evidence="4">Belongs to the peptidase S1 family. CLIP subfamily.</text>
</comment>
<evidence type="ECO:0000256" key="3">
    <source>
        <dbReference type="ARBA" id="ARBA00023157"/>
    </source>
</evidence>
<dbReference type="InterPro" id="IPR001254">
    <property type="entry name" value="Trypsin_dom"/>
</dbReference>
<dbReference type="Pfam" id="PF00089">
    <property type="entry name" value="Trypsin"/>
    <property type="match status" value="1"/>
</dbReference>
<dbReference type="GO" id="GO:0004252">
    <property type="term" value="F:serine-type endopeptidase activity"/>
    <property type="evidence" value="ECO:0007669"/>
    <property type="project" value="InterPro"/>
</dbReference>
<keyword evidence="3" id="KW-1015">Disulfide bond</keyword>
<dbReference type="GO" id="GO:0005576">
    <property type="term" value="C:extracellular region"/>
    <property type="evidence" value="ECO:0007669"/>
    <property type="project" value="UniProtKB-SubCell"/>
</dbReference>
<evidence type="ECO:0000256" key="4">
    <source>
        <dbReference type="ARBA" id="ARBA00024195"/>
    </source>
</evidence>
<dbReference type="VEuPathDB" id="VectorBase:AARA21_005566"/>
<dbReference type="Proteomes" id="UP000075840">
    <property type="component" value="Unassembled WGS sequence"/>
</dbReference>
<dbReference type="InterPro" id="IPR043504">
    <property type="entry name" value="Peptidase_S1_PA_chymotrypsin"/>
</dbReference>
<dbReference type="KEGG" id="aara:120899545"/>
<name>A0A182HH89_ANOAR</name>
<dbReference type="PANTHER" id="PTHR24258">
    <property type="entry name" value="SERINE PROTEASE-RELATED"/>
    <property type="match status" value="1"/>
</dbReference>
<dbReference type="GO" id="GO:0006508">
    <property type="term" value="P:proteolysis"/>
    <property type="evidence" value="ECO:0007669"/>
    <property type="project" value="InterPro"/>
</dbReference>
<dbReference type="RefSeq" id="XP_040161454.1">
    <property type="nucleotide sequence ID" value="XM_040305520.1"/>
</dbReference>
<dbReference type="PRINTS" id="PR00722">
    <property type="entry name" value="CHYMOTRYPSIN"/>
</dbReference>
<evidence type="ECO:0000256" key="1">
    <source>
        <dbReference type="ARBA" id="ARBA00004613"/>
    </source>
</evidence>
<dbReference type="SUPFAM" id="SSF50494">
    <property type="entry name" value="Trypsin-like serine proteases"/>
    <property type="match status" value="1"/>
</dbReference>
<protein>
    <recommendedName>
        <fullName evidence="5">Phenoloxidase-activating factor 2</fullName>
    </recommendedName>
    <alternativeName>
        <fullName evidence="6">Prophenoloxidase-activating factor II</fullName>
    </alternativeName>
</protein>
<sequence length="395" mass="43013">MWPRLSSVSGTVLILVLHCLVHLTRADYTLDDVLKEIDPVAQSQPCSGECVPYFLCKENGIITDGEGIIDVRVGEETGAPCHYLEECCEQRSVRDQPPPGAIKPYGIKRELGKPTCGVRNSNGVGFRLSTNPNGEAEFGEFPWMVAVLLENPIGGSGDSFNLYQGGGSLIAPNVVLTAAHIVYNKQKDKLILRAGEWDTQTMAELYKHQDRRVDQVITHEAFNKGSLANDVALVVLTDPFLLAENIQPICLPPRGTSFDYQNCFASGWGKDLFGKAGKYQVILKKIELPVVPHATCQEALRTTRLGRRFALHQSFMCAGGVAGQDTCRGDGGSPLVCPIPGSPTHYYQAGIVAWGIGCGTDGIPGVYASVSAFRGWIDEQLLEHNILARDYVYTS</sequence>
<dbReference type="Gene3D" id="2.40.10.10">
    <property type="entry name" value="Trypsin-like serine proteases"/>
    <property type="match status" value="1"/>
</dbReference>
<dbReference type="GeneID" id="120899545"/>
<dbReference type="EnsemblMetazoa" id="AARA000592-RA">
    <property type="protein sequence ID" value="AARA000592-PA"/>
    <property type="gene ID" value="AARA000592"/>
</dbReference>
<dbReference type="PANTHER" id="PTHR24258:SF129">
    <property type="entry name" value="LP15124P-RELATED"/>
    <property type="match status" value="1"/>
</dbReference>
<dbReference type="Pfam" id="PF18322">
    <property type="entry name" value="CLIP_1"/>
    <property type="match status" value="1"/>
</dbReference>
<dbReference type="EMBL" id="APCN01002395">
    <property type="status" value="NOT_ANNOTATED_CDS"/>
    <property type="molecule type" value="Genomic_DNA"/>
</dbReference>
<dbReference type="PROSITE" id="PS50240">
    <property type="entry name" value="TRYPSIN_DOM"/>
    <property type="match status" value="1"/>
</dbReference>
<keyword evidence="9" id="KW-1185">Reference proteome</keyword>
<evidence type="ECO:0000256" key="2">
    <source>
        <dbReference type="ARBA" id="ARBA00022525"/>
    </source>
</evidence>
<reference evidence="8" key="1">
    <citation type="submission" date="2022-08" db="UniProtKB">
        <authorList>
            <consortium name="EnsemblMetazoa"/>
        </authorList>
    </citation>
    <scope>IDENTIFICATION</scope>
    <source>
        <strain evidence="8">Dongola</strain>
    </source>
</reference>
<dbReference type="AlphaFoldDB" id="A0A182HH89"/>
<evidence type="ECO:0000259" key="7">
    <source>
        <dbReference type="PROSITE" id="PS50240"/>
    </source>
</evidence>
<dbReference type="CDD" id="cd00190">
    <property type="entry name" value="Tryp_SPc"/>
    <property type="match status" value="1"/>
</dbReference>
<dbReference type="InterPro" id="IPR041515">
    <property type="entry name" value="PPAF-2-like_Clip"/>
</dbReference>
<evidence type="ECO:0000313" key="8">
    <source>
        <dbReference type="EnsemblMetazoa" id="AARA000592-PA"/>
    </source>
</evidence>
<dbReference type="FunFam" id="2.40.10.10:FF:000038">
    <property type="entry name" value="Serine protease"/>
    <property type="match status" value="1"/>
</dbReference>